<dbReference type="EMBL" id="JAVRFB010000322">
    <property type="protein sequence ID" value="MDT0407078.1"/>
    <property type="molecule type" value="Genomic_DNA"/>
</dbReference>
<accession>A0ABU2QRK4</accession>
<dbReference type="Proteomes" id="UP001180503">
    <property type="component" value="Unassembled WGS sequence"/>
</dbReference>
<feature type="non-terminal residue" evidence="1">
    <location>
        <position position="104"/>
    </location>
</feature>
<comment type="caution">
    <text evidence="1">The sequence shown here is derived from an EMBL/GenBank/DDBJ whole genome shotgun (WGS) entry which is preliminary data.</text>
</comment>
<organism evidence="1 2">
    <name type="scientific">Streptomyces edwardsiae</name>
    <dbReference type="NCBI Taxonomy" id="3075527"/>
    <lineage>
        <taxon>Bacteria</taxon>
        <taxon>Bacillati</taxon>
        <taxon>Actinomycetota</taxon>
        <taxon>Actinomycetes</taxon>
        <taxon>Kitasatosporales</taxon>
        <taxon>Streptomycetaceae</taxon>
        <taxon>Streptomyces</taxon>
    </lineage>
</organism>
<proteinExistence type="predicted"/>
<reference evidence="2" key="1">
    <citation type="submission" date="2023-07" db="EMBL/GenBank/DDBJ databases">
        <title>30 novel species of actinomycetes from the DSMZ collection.</title>
        <authorList>
            <person name="Nouioui I."/>
        </authorList>
    </citation>
    <scope>NUCLEOTIDE SEQUENCE [LARGE SCALE GENOMIC DNA]</scope>
    <source>
        <strain evidence="2">DSM 41635</strain>
    </source>
</reference>
<gene>
    <name evidence="1" type="ORF">RM528_35160</name>
</gene>
<protein>
    <submittedName>
        <fullName evidence="1">Uncharacterized protein</fullName>
    </submittedName>
</protein>
<evidence type="ECO:0000313" key="2">
    <source>
        <dbReference type="Proteomes" id="UP001180503"/>
    </source>
</evidence>
<sequence>MIHNAFATPGRKTTLEGLRKRIDNRIIRPDVLSRTDFDRCAEAEQVLYDDQRLQWFSNGLIVRTPALRRLTMTGLSLLRVHDPSAVGERGIVLTGPPHIGKTTA</sequence>
<evidence type="ECO:0000313" key="1">
    <source>
        <dbReference type="EMBL" id="MDT0407078.1"/>
    </source>
</evidence>
<name>A0ABU2QRK4_9ACTN</name>